<name>A0A9N9KYR8_9HELO</name>
<keyword evidence="3" id="KW-1185">Reference proteome</keyword>
<gene>
    <name evidence="2" type="ORF">HYFRA_00003689</name>
</gene>
<feature type="compositionally biased region" description="Basic residues" evidence="1">
    <location>
        <begin position="1"/>
        <end position="13"/>
    </location>
</feature>
<evidence type="ECO:0000313" key="2">
    <source>
        <dbReference type="EMBL" id="CAG8956309.1"/>
    </source>
</evidence>
<reference evidence="2" key="1">
    <citation type="submission" date="2021-07" db="EMBL/GenBank/DDBJ databases">
        <authorList>
            <person name="Durling M."/>
        </authorList>
    </citation>
    <scope>NUCLEOTIDE SEQUENCE</scope>
</reference>
<protein>
    <submittedName>
        <fullName evidence="2">Uncharacterized protein</fullName>
    </submittedName>
</protein>
<proteinExistence type="predicted"/>
<feature type="compositionally biased region" description="Low complexity" evidence="1">
    <location>
        <begin position="14"/>
        <end position="32"/>
    </location>
</feature>
<accession>A0A9N9KYR8</accession>
<dbReference type="OrthoDB" id="5243686at2759"/>
<comment type="caution">
    <text evidence="2">The sequence shown here is derived from an EMBL/GenBank/DDBJ whole genome shotgun (WGS) entry which is preliminary data.</text>
</comment>
<evidence type="ECO:0000313" key="3">
    <source>
        <dbReference type="Proteomes" id="UP000696280"/>
    </source>
</evidence>
<dbReference type="Proteomes" id="UP000696280">
    <property type="component" value="Unassembled WGS sequence"/>
</dbReference>
<feature type="region of interest" description="Disordered" evidence="1">
    <location>
        <begin position="1"/>
        <end position="45"/>
    </location>
</feature>
<sequence>MSSKTKHRSRGHGPKSQGSSSKSASSPSAPTSFLFISNELPTNDRPEELGSIEARYVDGRWRPPRNIRGFKPQQPGWVYRWTDGVVSSASDYAWNQYDTIADTANGRIWNTFTQVVPEYYRAATVFYCNRFDLFFTSRVDASMRNLATADLEDDWHPLTFSHDQNISRLEHAGAQPHLDVRAAPWIDQLLPNSYRRHSSSHDNAHRGLAGVLPIAVSLVAFSCANRNDLHEALVTDYAWYRGEWRGHQRPSGRVPERGFVTTIYLDPENPEGSTADILFDLEYGRTPIFR</sequence>
<dbReference type="AlphaFoldDB" id="A0A9N9KYR8"/>
<dbReference type="EMBL" id="CAJVRL010000070">
    <property type="protein sequence ID" value="CAG8956309.1"/>
    <property type="molecule type" value="Genomic_DNA"/>
</dbReference>
<evidence type="ECO:0000256" key="1">
    <source>
        <dbReference type="SAM" id="MobiDB-lite"/>
    </source>
</evidence>
<organism evidence="2 3">
    <name type="scientific">Hymenoscyphus fraxineus</name>
    <dbReference type="NCBI Taxonomy" id="746836"/>
    <lineage>
        <taxon>Eukaryota</taxon>
        <taxon>Fungi</taxon>
        <taxon>Dikarya</taxon>
        <taxon>Ascomycota</taxon>
        <taxon>Pezizomycotina</taxon>
        <taxon>Leotiomycetes</taxon>
        <taxon>Helotiales</taxon>
        <taxon>Helotiaceae</taxon>
        <taxon>Hymenoscyphus</taxon>
    </lineage>
</organism>